<evidence type="ECO:0000313" key="21">
    <source>
        <dbReference type="Proteomes" id="UP001519460"/>
    </source>
</evidence>
<feature type="domain" description="SRCR" evidence="18">
    <location>
        <begin position="421"/>
        <end position="538"/>
    </location>
</feature>
<dbReference type="EMBL" id="JACVVK020000250">
    <property type="protein sequence ID" value="KAK7482115.1"/>
    <property type="molecule type" value="Genomic_DNA"/>
</dbReference>
<feature type="repeat" description="NHL" evidence="15">
    <location>
        <begin position="335"/>
        <end position="378"/>
    </location>
</feature>
<dbReference type="InterPro" id="IPR001507">
    <property type="entry name" value="ZP_dom"/>
</dbReference>
<evidence type="ECO:0000259" key="19">
    <source>
        <dbReference type="PROSITE" id="PS51034"/>
    </source>
</evidence>
<keyword evidence="5" id="KW-0677">Repeat</keyword>
<dbReference type="SUPFAM" id="SSF56487">
    <property type="entry name" value="SRCR-like"/>
    <property type="match status" value="2"/>
</dbReference>
<comment type="caution">
    <text evidence="14">Lacks conserved residue(s) required for the propagation of feature annotation.</text>
</comment>
<evidence type="ECO:0000256" key="8">
    <source>
        <dbReference type="ARBA" id="ARBA00023136"/>
    </source>
</evidence>
<keyword evidence="4" id="KW-0732">Signal</keyword>
<feature type="domain" description="ZP" evidence="19">
    <location>
        <begin position="765"/>
        <end position="1026"/>
    </location>
</feature>
<dbReference type="SUPFAM" id="SSF49854">
    <property type="entry name" value="Spermadhesin, CUB domain"/>
    <property type="match status" value="1"/>
</dbReference>
<keyword evidence="21" id="KW-1185">Reference proteome</keyword>
<dbReference type="Gene3D" id="2.120.10.30">
    <property type="entry name" value="TolB, C-terminal domain"/>
    <property type="match status" value="1"/>
</dbReference>
<dbReference type="Gene3D" id="2.60.40.4100">
    <property type="entry name" value="Zona pellucida, ZP-C domain"/>
    <property type="match status" value="1"/>
</dbReference>
<name>A0ABD0K5C0_9CAEN</name>
<evidence type="ECO:0000256" key="5">
    <source>
        <dbReference type="ARBA" id="ARBA00022737"/>
    </source>
</evidence>
<feature type="repeat" description="NHL" evidence="15">
    <location>
        <begin position="288"/>
        <end position="331"/>
    </location>
</feature>
<dbReference type="PANTHER" id="PTHR48071">
    <property type="entry name" value="SRCR DOMAIN-CONTAINING PROTEIN"/>
    <property type="match status" value="1"/>
</dbReference>
<feature type="region of interest" description="Disordered" evidence="16">
    <location>
        <begin position="100"/>
        <end position="135"/>
    </location>
</feature>
<evidence type="ECO:0000313" key="20">
    <source>
        <dbReference type="EMBL" id="KAK7482115.1"/>
    </source>
</evidence>
<dbReference type="Proteomes" id="UP001519460">
    <property type="component" value="Unassembled WGS sequence"/>
</dbReference>
<feature type="disulfide bond" evidence="14">
    <location>
        <begin position="615"/>
        <end position="625"/>
    </location>
</feature>
<evidence type="ECO:0000256" key="4">
    <source>
        <dbReference type="ARBA" id="ARBA00022729"/>
    </source>
</evidence>
<evidence type="ECO:0000256" key="13">
    <source>
        <dbReference type="ARBA" id="ARBA00047200"/>
    </source>
</evidence>
<dbReference type="Pfam" id="PF01436">
    <property type="entry name" value="NHL"/>
    <property type="match status" value="1"/>
</dbReference>
<dbReference type="Gene3D" id="2.60.40.3210">
    <property type="entry name" value="Zona pellucida, ZP-N domain"/>
    <property type="match status" value="1"/>
</dbReference>
<feature type="domain" description="CUB" evidence="17">
    <location>
        <begin position="646"/>
        <end position="756"/>
    </location>
</feature>
<evidence type="ECO:0000256" key="9">
    <source>
        <dbReference type="ARBA" id="ARBA00023157"/>
    </source>
</evidence>
<dbReference type="Pfam" id="PF00431">
    <property type="entry name" value="CUB"/>
    <property type="match status" value="1"/>
</dbReference>
<evidence type="ECO:0000256" key="15">
    <source>
        <dbReference type="PROSITE-ProRule" id="PRU00504"/>
    </source>
</evidence>
<comment type="subcellular location">
    <subcellularLocation>
        <location evidence="1">Membrane</location>
        <topology evidence="1">Single-pass membrane protein</topology>
    </subcellularLocation>
</comment>
<evidence type="ECO:0000256" key="16">
    <source>
        <dbReference type="SAM" id="MobiDB-lite"/>
    </source>
</evidence>
<evidence type="ECO:0000256" key="6">
    <source>
        <dbReference type="ARBA" id="ARBA00022927"/>
    </source>
</evidence>
<dbReference type="PROSITE" id="PS01180">
    <property type="entry name" value="CUB"/>
    <property type="match status" value="1"/>
</dbReference>
<dbReference type="FunFam" id="3.10.250.10:FF:000016">
    <property type="entry name" value="Scavenger receptor cysteine-rich protein type 12"/>
    <property type="match status" value="2"/>
</dbReference>
<dbReference type="InterPro" id="IPR000859">
    <property type="entry name" value="CUB_dom"/>
</dbReference>
<dbReference type="PROSITE" id="PS51034">
    <property type="entry name" value="ZP_2"/>
    <property type="match status" value="1"/>
</dbReference>
<dbReference type="CDD" id="cd00041">
    <property type="entry name" value="CUB"/>
    <property type="match status" value="1"/>
</dbReference>
<evidence type="ECO:0000256" key="10">
    <source>
        <dbReference type="ARBA" id="ARBA00023180"/>
    </source>
</evidence>
<dbReference type="PROSITE" id="PS50287">
    <property type="entry name" value="SRCR_2"/>
    <property type="match status" value="2"/>
</dbReference>
<dbReference type="InterPro" id="IPR011042">
    <property type="entry name" value="6-blade_b-propeller_TolB-like"/>
</dbReference>
<evidence type="ECO:0000256" key="2">
    <source>
        <dbReference type="ARBA" id="ARBA00022448"/>
    </source>
</evidence>
<sequence>MPNIGDPCSQPDGVSLHTLVARVVTAHSLFMMRTLINAVCTQGWTFRQPANAKKTVTSRHVVRCARPPVRVSFKLPAGVRFCGDVRSSTCGNMTSVDNITSGSSCSSPAPLDRTDSEQGTSPTANNARMTSPQSPSLRDVCLLDVKLNCRMLSDDDVNSNNLHEASGHSSKDSSGNHDDSCTCHVPVNVSGDVNVLFSYHEDRAPGTRVQFGHDIGGTGEGLGQLQDATDVQCLPHANILVTDLVNSRLQVYSSEGNPLFSVNPDQIIETVGKCHFLSHKVCVFSPAGTFITNLRGRGVTFHQPRYVTVSRVGDVIVSDSGNHRLMVFDSDWKFRQSVGGYGKKDGCLKFPHAVCSDSYGNILVADRYNDRVSVFTRHGQFVRHLLTSAHEVRHPQGLALSSQHRLYVTHGGLKASKVILFDLVSDTNNGSVDSGGGLTHTVISVEPNDPRVKVFHGGSWGYICANNWDSLDAHVICRMLGYWHGRGTADLRALDSGQTIWLSNMMCTGSESDISECRFQGWEQQSCPVGAVGAVNCDVTVQTRVRLSDGFGPWEGRVEVERDGAWRPICQTGFGDLDAQVVCRMLGIRSIGGRAHNEQKYGQGTLPPVVRQLDCTGAESDLSQCKGSPALEGAQCNSAGVECYSCGALYATETGTVESEDYPLSYPRNLNCLYVIRPANDQLLYKLEFNSTFSTEECCDKLEVNVLSGKSNVPTGGVTYAGDVGPTRLLGKAFALNFVTDGSNSGEGFQAHWSPASVQDVAIIQCGSGHFTVSIDLNFLQRLYPASTQSTISLADPACTGSVTSINGSDSLVITSETDACEIEYSNFLVDRVFAESSSVIVRDRRWEIPIHCSVARTDKFEVHYNPFPDVGKRHLPQQDESSAHGRTRREVRGQISKSLDFPITMTGYQDKTFSALASVPLHRRLKEEIDLRVQLEGGDSDLKLVLQNCYTRPLPTSDVTYTIIKSGCAVDANTEIIDTQPHNTDFRFTAFEFAGDYPHVYLECDVRVCAANENSAPCTQQCVASQAPVVGRRGVSASFITRNPALYRITFPPIVIDKQHTSGIHHSTSLYIQAAYFRDSPQYQPLHTGSILQGFTTVPASTYRQHTSWIHHSTSLYIQAAYFRDSPQYQPLHTGSILHGFTTVPASTYRQHTSGIHHSTSLYIQAAYFRDSPQYQPLHTGSILQGFTTVPASTYRQHTSGIHHSTSLYIQAAYFRDSPQYQPLHTGSILQGFTTVPASTYRQHTSGIHHSTSLYLQAAYFRDSPQYQPLHTGSILQGFTTVPASTYRQHTSGIHHSTSLYIQAAYFRDSPQYQPLHTGSILQGFTTVPASTYRQHTSGIHHSTSLYIQAAYFRDSPQYQPLHTGSILQGFTTVPASTYRQHTSGIHHSTSLYIQAAYFRDSPQYQPLHTGSILQGFTTVPASTYRQHTSGIHHSTSLYIQAAYFRDSPQYQVRRTICHGEATVFHKGHYNFTARAAVFHKGQHNCTARAAVFHKGQHNCTARAAVFHKGQHNCTARAAVFHKGQHNCTARAAVFHKGQHNCTARAAVFHKGQHNCTARAAVFHKGQHNCTARAAVFHKGQHNCTARAAVFHKGQHNCTARAAVFHKGQHNCTARAAVFHKGQHNCTARAAVFHKGQHNCTARAAVFHKGQHNCTARAAVFHKGQHNCTARAAVFHKGQHNCTARAAVFHKGQHNCTARAAVFHKGQHNCTARAAVFHKGQHNCTARAPVFHKGQHNCTARAAVFHKGQHNCTARAAVFHKGQHNCTARAPVFHKGQHNCTARAPVFHKGQYNCTARAPVFHKGQYNCTARAPVFHKGQYNCTARAPVFHKGQYNCTARAPVFHKGQHNCTARAAVFHKGQHNCTARAAVFHKGQHNCTARAAVFHKGQHNFTARAAVFHKGQHNFTARATVFHKGQHNFTALATVFHKGQHNFTARAAVFHKGQYNCTARAAVFHKGQHNFTARATVFHKGQHNFTARAAVFHKGQHNFTARATVLQNKGKNCLTPDAGTVRHNTVATK</sequence>
<evidence type="ECO:0000259" key="17">
    <source>
        <dbReference type="PROSITE" id="PS01180"/>
    </source>
</evidence>
<dbReference type="PROSITE" id="PS51125">
    <property type="entry name" value="NHL"/>
    <property type="match status" value="2"/>
</dbReference>
<feature type="disulfide bond" evidence="14">
    <location>
        <begin position="507"/>
        <end position="517"/>
    </location>
</feature>
<dbReference type="SMART" id="SM00241">
    <property type="entry name" value="ZP"/>
    <property type="match status" value="1"/>
</dbReference>
<dbReference type="InterPro" id="IPR001258">
    <property type="entry name" value="NHL_repeat"/>
</dbReference>
<evidence type="ECO:0000256" key="1">
    <source>
        <dbReference type="ARBA" id="ARBA00004167"/>
    </source>
</evidence>
<feature type="compositionally biased region" description="Polar residues" evidence="16">
    <location>
        <begin position="117"/>
        <end position="135"/>
    </location>
</feature>
<organism evidence="20 21">
    <name type="scientific">Batillaria attramentaria</name>
    <dbReference type="NCBI Taxonomy" id="370345"/>
    <lineage>
        <taxon>Eukaryota</taxon>
        <taxon>Metazoa</taxon>
        <taxon>Spiralia</taxon>
        <taxon>Lophotrochozoa</taxon>
        <taxon>Mollusca</taxon>
        <taxon>Gastropoda</taxon>
        <taxon>Caenogastropoda</taxon>
        <taxon>Sorbeoconcha</taxon>
        <taxon>Cerithioidea</taxon>
        <taxon>Batillariidae</taxon>
        <taxon>Batillaria</taxon>
    </lineage>
</organism>
<keyword evidence="3" id="KW-0812">Transmembrane</keyword>
<accession>A0ABD0K5C0</accession>
<keyword evidence="10" id="KW-0325">Glycoprotein</keyword>
<evidence type="ECO:0000256" key="11">
    <source>
        <dbReference type="ARBA" id="ARBA00030560"/>
    </source>
</evidence>
<dbReference type="SUPFAM" id="SSF101898">
    <property type="entry name" value="NHL repeat"/>
    <property type="match status" value="1"/>
</dbReference>
<feature type="region of interest" description="Disordered" evidence="16">
    <location>
        <begin position="872"/>
        <end position="891"/>
    </location>
</feature>
<evidence type="ECO:0000259" key="18">
    <source>
        <dbReference type="PROSITE" id="PS50287"/>
    </source>
</evidence>
<dbReference type="InterPro" id="IPR001190">
    <property type="entry name" value="SRCR"/>
</dbReference>
<keyword evidence="6" id="KW-0653">Protein transport</keyword>
<dbReference type="GO" id="GO:0016020">
    <property type="term" value="C:membrane"/>
    <property type="evidence" value="ECO:0007669"/>
    <property type="project" value="UniProtKB-SubCell"/>
</dbReference>
<keyword evidence="2" id="KW-0813">Transport</keyword>
<comment type="caution">
    <text evidence="20">The sequence shown here is derived from an EMBL/GenBank/DDBJ whole genome shotgun (WGS) entry which is preliminary data.</text>
</comment>
<proteinExistence type="predicted"/>
<evidence type="ECO:0000256" key="7">
    <source>
        <dbReference type="ARBA" id="ARBA00022989"/>
    </source>
</evidence>
<evidence type="ECO:0000256" key="14">
    <source>
        <dbReference type="PROSITE-ProRule" id="PRU00196"/>
    </source>
</evidence>
<dbReference type="InterPro" id="IPR042235">
    <property type="entry name" value="ZP-C_dom"/>
</dbReference>
<dbReference type="SMART" id="SM00042">
    <property type="entry name" value="CUB"/>
    <property type="match status" value="1"/>
</dbReference>
<dbReference type="SMART" id="SM00202">
    <property type="entry name" value="SR"/>
    <property type="match status" value="2"/>
</dbReference>
<reference evidence="20 21" key="1">
    <citation type="journal article" date="2023" name="Sci. Data">
        <title>Genome assembly of the Korean intertidal mud-creeper Batillaria attramentaria.</title>
        <authorList>
            <person name="Patra A.K."/>
            <person name="Ho P.T."/>
            <person name="Jun S."/>
            <person name="Lee S.J."/>
            <person name="Kim Y."/>
            <person name="Won Y.J."/>
        </authorList>
    </citation>
    <scope>NUCLEOTIDE SEQUENCE [LARGE SCALE GENOMIC DNA]</scope>
    <source>
        <strain evidence="20">Wonlab-2016</strain>
    </source>
</reference>
<dbReference type="Gene3D" id="3.10.250.10">
    <property type="entry name" value="SRCR-like domain"/>
    <property type="match status" value="2"/>
</dbReference>
<dbReference type="InterPro" id="IPR036772">
    <property type="entry name" value="SRCR-like_dom_sf"/>
</dbReference>
<dbReference type="PANTHER" id="PTHR48071:SF18">
    <property type="entry name" value="DELETED IN MALIGNANT BRAIN TUMORS 1 PROTEIN-RELATED"/>
    <property type="match status" value="1"/>
</dbReference>
<keyword evidence="8" id="KW-0472">Membrane</keyword>
<keyword evidence="7" id="KW-1133">Transmembrane helix</keyword>
<keyword evidence="9 14" id="KW-1015">Disulfide bond</keyword>
<evidence type="ECO:0000256" key="12">
    <source>
        <dbReference type="ARBA" id="ARBA00047197"/>
    </source>
</evidence>
<dbReference type="Pfam" id="PF00530">
    <property type="entry name" value="SRCR"/>
    <property type="match status" value="2"/>
</dbReference>
<dbReference type="InterPro" id="IPR035914">
    <property type="entry name" value="Sperma_CUB_dom_sf"/>
</dbReference>
<dbReference type="GO" id="GO:0015031">
    <property type="term" value="P:protein transport"/>
    <property type="evidence" value="ECO:0007669"/>
    <property type="project" value="UniProtKB-KW"/>
</dbReference>
<gene>
    <name evidence="20" type="ORF">BaRGS_00026580</name>
</gene>
<evidence type="ECO:0000256" key="3">
    <source>
        <dbReference type="ARBA" id="ARBA00022692"/>
    </source>
</evidence>
<feature type="domain" description="SRCR" evidence="18">
    <location>
        <begin position="545"/>
        <end position="644"/>
    </location>
</feature>
<protein>
    <recommendedName>
        <fullName evidence="12">Scavenger receptor cysteine-rich domain-containing protein DMBT1</fullName>
    </recommendedName>
    <alternativeName>
        <fullName evidence="13">Deleted in malignant brain tumors 1 protein</fullName>
    </alternativeName>
    <alternativeName>
        <fullName evidence="11">Hensin</fullName>
    </alternativeName>
</protein>
<dbReference type="Gene3D" id="2.60.120.290">
    <property type="entry name" value="Spermadhesin, CUB domain"/>
    <property type="match status" value="1"/>
</dbReference>